<name>U4TK22_9LACO</name>
<organism evidence="1 2">
    <name type="scientific">Schleiferilactobacillus shenzhenensis LY-73</name>
    <dbReference type="NCBI Taxonomy" id="1231336"/>
    <lineage>
        <taxon>Bacteria</taxon>
        <taxon>Bacillati</taxon>
        <taxon>Bacillota</taxon>
        <taxon>Bacilli</taxon>
        <taxon>Lactobacillales</taxon>
        <taxon>Lactobacillaceae</taxon>
        <taxon>Schleiferilactobacillus</taxon>
    </lineage>
</organism>
<dbReference type="EMBL" id="KI271588">
    <property type="protein sequence ID" value="ERL65196.1"/>
    <property type="molecule type" value="Genomic_DNA"/>
</dbReference>
<accession>U4TK22</accession>
<keyword evidence="2" id="KW-1185">Reference proteome</keyword>
<dbReference type="AlphaFoldDB" id="U4TK22"/>
<evidence type="ECO:0000313" key="2">
    <source>
        <dbReference type="Proteomes" id="UP000030647"/>
    </source>
</evidence>
<protein>
    <submittedName>
        <fullName evidence="1">Uncharacterized protein</fullName>
    </submittedName>
</protein>
<sequence length="951" mass="99715">MLIGGSAAGSRTLVRADTVTPATKAAAASRSTLPQWVEEACIGTAYTPLEFLSLPVATQEQFVKTLHPDIALAQVTATASVGKVRTEAATGLSRAPVQSTISPGQPLAATQMLTAAASTPAKTYIEAEPDTSGGVSLNFASSGSAQVNTTAINPGNWTSDQIAALQATDFHVTTNSGIPASAVTVKNAAGQLTLTLTDSAVSQLTPTGTNITLAVTGPTATQQPLSIVVNVWRPSIQRAHVSLDLGNKSELQFMYSGYYTGSSTTTHDPMTISDARLMDVPNVNVLDNSGSTPVRIHGLYGDTDNSSPESFGPPLTSSSLLVSTNDTTEAVPGYYAIYQFDDIRHIEMTASGQTLQLSYDGYITDQSRLAAIGLDVPELVLHVESTLMPSTGNTQMAMFETVSNPKTVAGQANTLDLTNKIFFERTYDTCFTVGGGTPEDYVPIDYMPIANDGPLKGYNEGLAIRSTETTFPYTISYNFNNKNGPDAWLGSHWMQVNGWSDTDISPKEATSESINIPPHDDYGFTSLTDRGMASKQETAGSVAYDDHNGTNGDTGIAMKWSSQAVGPFAPGDQKTMVFNSQVNNSYPPVLTVDNKTLTVDQNTANASVPGTVSDENSQKVNVYYSLDKPVTPTTVPAAADRHLLDSVDYGIAAAPHDDYLPFNGTLSSSTLQAIKTAVKDNDEHTLYLYAVDVPDATQTQEMVSNIETVRINPKAQAVLHFETAAGRVLRAPVTKRGTAGTAYNFKDFAATAADVTASAATDLTGHAPLTIGTYALDQSSLPANAAGNLPDSNTGSVDITFVYKPLSLSLSVPDLKFGQHPLPQADAAYPNKGTGTFTYAAGSVSHSVQLSAALTGFKDLTHSNAAPLAQADIAFTPTGGTAVQVPAGADGDTPGTATAITGKMTSHAGTGNTIPFSAINLEVSGNAGATLKTDQYKATVMYTLTDADTTL</sequence>
<proteinExistence type="predicted"/>
<evidence type="ECO:0000313" key="1">
    <source>
        <dbReference type="EMBL" id="ERL65196.1"/>
    </source>
</evidence>
<reference evidence="2" key="1">
    <citation type="journal article" date="2013" name="Genome Announc.">
        <title>Whole-Genome Sequencing of Lactobacillus shenzhenensis Strain LY-73T.</title>
        <authorList>
            <person name="Lin Z."/>
            <person name="Liu Z."/>
            <person name="Yang R."/>
            <person name="Zou Y."/>
            <person name="Wan D."/>
            <person name="Chen J."/>
            <person name="Guo M."/>
            <person name="Zhao J."/>
            <person name="Fang C."/>
            <person name="Yang R."/>
            <person name="Liu F."/>
        </authorList>
    </citation>
    <scope>NUCLEOTIDE SEQUENCE [LARGE SCALE GENOMIC DNA]</scope>
    <source>
        <strain evidence="2">LY-73</strain>
    </source>
</reference>
<dbReference type="HOGENOM" id="CLU_295234_0_0_9"/>
<gene>
    <name evidence="1" type="ORF">L248_2871</name>
</gene>
<dbReference type="eggNOG" id="ENOG5032C2M">
    <property type="taxonomic scope" value="Bacteria"/>
</dbReference>
<dbReference type="Proteomes" id="UP000030647">
    <property type="component" value="Unassembled WGS sequence"/>
</dbReference>